<dbReference type="Pfam" id="PF12804">
    <property type="entry name" value="NTP_transf_3"/>
    <property type="match status" value="1"/>
</dbReference>
<keyword evidence="6 8" id="KW-0342">GTP-binding</keyword>
<comment type="cofactor">
    <cofactor evidence="8">
        <name>Mg(2+)</name>
        <dbReference type="ChEBI" id="CHEBI:18420"/>
    </cofactor>
</comment>
<keyword evidence="2 8" id="KW-0808">Transferase</keyword>
<dbReference type="EMBL" id="FUYQ01000027">
    <property type="protein sequence ID" value="SKB83385.1"/>
    <property type="molecule type" value="Genomic_DNA"/>
</dbReference>
<dbReference type="EC" id="2.7.7.77" evidence="8"/>
<evidence type="ECO:0000256" key="8">
    <source>
        <dbReference type="HAMAP-Rule" id="MF_00316"/>
    </source>
</evidence>
<evidence type="ECO:0000256" key="3">
    <source>
        <dbReference type="ARBA" id="ARBA00022723"/>
    </source>
</evidence>
<feature type="binding site" evidence="8">
    <location>
        <position position="97"/>
    </location>
    <ligand>
        <name>GTP</name>
        <dbReference type="ChEBI" id="CHEBI:37565"/>
    </ligand>
</feature>
<evidence type="ECO:0000256" key="2">
    <source>
        <dbReference type="ARBA" id="ARBA00022679"/>
    </source>
</evidence>
<feature type="domain" description="MobA-like NTP transferase" evidence="9">
    <location>
        <begin position="9"/>
        <end position="151"/>
    </location>
</feature>
<protein>
    <recommendedName>
        <fullName evidence="8">Probable molybdenum cofactor guanylyltransferase</fullName>
        <shortName evidence="8">MoCo guanylyltransferase</shortName>
        <ecNumber evidence="8">2.7.7.77</ecNumber>
    </recommendedName>
    <alternativeName>
        <fullName evidence="8">GTP:molybdopterin guanylyltransferase</fullName>
    </alternativeName>
    <alternativeName>
        <fullName evidence="8">Mo-MPT guanylyltransferase</fullName>
    </alternativeName>
    <alternativeName>
        <fullName evidence="8">Molybdopterin guanylyltransferase</fullName>
    </alternativeName>
    <alternativeName>
        <fullName evidence="8">Molybdopterin-guanine dinucleotide synthase</fullName>
        <shortName evidence="8">MGD synthase</shortName>
    </alternativeName>
</protein>
<dbReference type="PANTHER" id="PTHR19136">
    <property type="entry name" value="MOLYBDENUM COFACTOR GUANYLYLTRANSFERASE"/>
    <property type="match status" value="1"/>
</dbReference>
<dbReference type="CDD" id="cd02503">
    <property type="entry name" value="MobA"/>
    <property type="match status" value="1"/>
</dbReference>
<evidence type="ECO:0000256" key="1">
    <source>
        <dbReference type="ARBA" id="ARBA00022490"/>
    </source>
</evidence>
<dbReference type="InterPro" id="IPR013482">
    <property type="entry name" value="Molybde_CF_guanTrfase"/>
</dbReference>
<dbReference type="Proteomes" id="UP000190852">
    <property type="component" value="Unassembled WGS sequence"/>
</dbReference>
<dbReference type="InterPro" id="IPR029044">
    <property type="entry name" value="Nucleotide-diphossugar_trans"/>
</dbReference>
<feature type="binding site" evidence="8">
    <location>
        <position position="68"/>
    </location>
    <ligand>
        <name>GTP</name>
        <dbReference type="ChEBI" id="CHEBI:37565"/>
    </ligand>
</feature>
<proteinExistence type="inferred from homology"/>
<dbReference type="GO" id="GO:0046872">
    <property type="term" value="F:metal ion binding"/>
    <property type="evidence" value="ECO:0007669"/>
    <property type="project" value="UniProtKB-KW"/>
</dbReference>
<dbReference type="GO" id="GO:0061603">
    <property type="term" value="F:molybdenum cofactor guanylyltransferase activity"/>
    <property type="evidence" value="ECO:0007669"/>
    <property type="project" value="UniProtKB-EC"/>
</dbReference>
<keyword evidence="1 8" id="KW-0963">Cytoplasm</keyword>
<feature type="binding site" evidence="8">
    <location>
        <position position="97"/>
    </location>
    <ligand>
        <name>Mg(2+)</name>
        <dbReference type="ChEBI" id="CHEBI:18420"/>
    </ligand>
</feature>
<accession>A0A1T5EHV5</accession>
<comment type="domain">
    <text evidence="8">The N-terminal domain determines nucleotide recognition and specific binding, while the C-terminal domain determines the specific binding to the target protein.</text>
</comment>
<evidence type="ECO:0000256" key="5">
    <source>
        <dbReference type="ARBA" id="ARBA00022842"/>
    </source>
</evidence>
<evidence type="ECO:0000256" key="7">
    <source>
        <dbReference type="ARBA" id="ARBA00023150"/>
    </source>
</evidence>
<dbReference type="AlphaFoldDB" id="A0A1T5EHV5"/>
<sequence length="189" mass="21170">MLHPEDITGVVLAGGKSSRFGSNKALSRYGESYFLQHIVRKIQPYTKEVVVAGFYPEYQKLGVPVLKDVIPDSGPLGGILTALTYCSTPWILVLTCDMPLISNEIIMQMMAVGRGEAIIGWKRESTPGVFPLLLSKSLLPHIEEAIKEKRFRVKQLFDRGNACLIPIPDELQHLFANINNQEEYNRILS</sequence>
<dbReference type="GO" id="GO:0005525">
    <property type="term" value="F:GTP binding"/>
    <property type="evidence" value="ECO:0007669"/>
    <property type="project" value="UniProtKB-UniRule"/>
</dbReference>
<keyword evidence="5 8" id="KW-0460">Magnesium</keyword>
<comment type="subcellular location">
    <subcellularLocation>
        <location evidence="8">Cytoplasm</location>
    </subcellularLocation>
</comment>
<reference evidence="11" key="1">
    <citation type="submission" date="2017-02" db="EMBL/GenBank/DDBJ databases">
        <authorList>
            <person name="Varghese N."/>
            <person name="Submissions S."/>
        </authorList>
    </citation>
    <scope>NUCLEOTIDE SEQUENCE [LARGE SCALE GENOMIC DNA]</scope>
    <source>
        <strain evidence="11">DSM 24967</strain>
    </source>
</reference>
<comment type="similarity">
    <text evidence="8">Belongs to the MobA family.</text>
</comment>
<gene>
    <name evidence="8" type="primary">mobA</name>
    <name evidence="10" type="ORF">SAMN05660349_02966</name>
</gene>
<keyword evidence="11" id="KW-1185">Reference proteome</keyword>
<feature type="binding site" evidence="8">
    <location>
        <begin position="12"/>
        <end position="14"/>
    </location>
    <ligand>
        <name>GTP</name>
        <dbReference type="ChEBI" id="CHEBI:37565"/>
    </ligand>
</feature>
<keyword evidence="4 8" id="KW-0547">Nucleotide-binding</keyword>
<dbReference type="PANTHER" id="PTHR19136:SF81">
    <property type="entry name" value="MOLYBDENUM COFACTOR GUANYLYLTRANSFERASE"/>
    <property type="match status" value="1"/>
</dbReference>
<evidence type="ECO:0000313" key="10">
    <source>
        <dbReference type="EMBL" id="SKB83385.1"/>
    </source>
</evidence>
<comment type="function">
    <text evidence="8">Transfers a GMP moiety from GTP to Mo-molybdopterin (Mo-MPT) cofactor (Moco or molybdenum cofactor) to form Mo-molybdopterin guanine dinucleotide (Mo-MGD) cofactor.</text>
</comment>
<keyword evidence="3 8" id="KW-0479">Metal-binding</keyword>
<evidence type="ECO:0000256" key="6">
    <source>
        <dbReference type="ARBA" id="ARBA00023134"/>
    </source>
</evidence>
<dbReference type="GO" id="GO:0005737">
    <property type="term" value="C:cytoplasm"/>
    <property type="evidence" value="ECO:0007669"/>
    <property type="project" value="UniProtKB-SubCell"/>
</dbReference>
<evidence type="ECO:0000313" key="11">
    <source>
        <dbReference type="Proteomes" id="UP000190852"/>
    </source>
</evidence>
<feature type="binding site" evidence="8">
    <location>
        <position position="24"/>
    </location>
    <ligand>
        <name>GTP</name>
        <dbReference type="ChEBI" id="CHEBI:37565"/>
    </ligand>
</feature>
<comment type="catalytic activity">
    <reaction evidence="8">
        <text>Mo-molybdopterin + GTP + H(+) = Mo-molybdopterin guanine dinucleotide + diphosphate</text>
        <dbReference type="Rhea" id="RHEA:34243"/>
        <dbReference type="ChEBI" id="CHEBI:15378"/>
        <dbReference type="ChEBI" id="CHEBI:33019"/>
        <dbReference type="ChEBI" id="CHEBI:37565"/>
        <dbReference type="ChEBI" id="CHEBI:71302"/>
        <dbReference type="ChEBI" id="CHEBI:71310"/>
        <dbReference type="EC" id="2.7.7.77"/>
    </reaction>
</comment>
<evidence type="ECO:0000256" key="4">
    <source>
        <dbReference type="ARBA" id="ARBA00022741"/>
    </source>
</evidence>
<dbReference type="InterPro" id="IPR025877">
    <property type="entry name" value="MobA-like_NTP_Trfase"/>
</dbReference>
<organism evidence="10 11">
    <name type="scientific">Parabacteroides chartae</name>
    <dbReference type="NCBI Taxonomy" id="1037355"/>
    <lineage>
        <taxon>Bacteria</taxon>
        <taxon>Pseudomonadati</taxon>
        <taxon>Bacteroidota</taxon>
        <taxon>Bacteroidia</taxon>
        <taxon>Bacteroidales</taxon>
        <taxon>Tannerellaceae</taxon>
        <taxon>Parabacteroides</taxon>
    </lineage>
</organism>
<dbReference type="SUPFAM" id="SSF53448">
    <property type="entry name" value="Nucleotide-diphospho-sugar transferases"/>
    <property type="match status" value="1"/>
</dbReference>
<keyword evidence="7 8" id="KW-0501">Molybdenum cofactor biosynthesis</keyword>
<dbReference type="RefSeq" id="WP_079684375.1">
    <property type="nucleotide sequence ID" value="NZ_FUYQ01000027.1"/>
</dbReference>
<dbReference type="GO" id="GO:0006777">
    <property type="term" value="P:Mo-molybdopterin cofactor biosynthetic process"/>
    <property type="evidence" value="ECO:0007669"/>
    <property type="project" value="UniProtKB-KW"/>
</dbReference>
<name>A0A1T5EHV5_9BACT</name>
<dbReference type="Gene3D" id="3.90.550.10">
    <property type="entry name" value="Spore Coat Polysaccharide Biosynthesis Protein SpsA, Chain A"/>
    <property type="match status" value="1"/>
</dbReference>
<evidence type="ECO:0000259" key="9">
    <source>
        <dbReference type="Pfam" id="PF12804"/>
    </source>
</evidence>
<dbReference type="HAMAP" id="MF_00316">
    <property type="entry name" value="MobA"/>
    <property type="match status" value="1"/>
</dbReference>
<comment type="caution">
    <text evidence="8">Lacks conserved residue(s) required for the propagation of feature annotation.</text>
</comment>